<dbReference type="KEGG" id="puo:RZN69_13310"/>
<gene>
    <name evidence="2" type="ORF">RZN69_13310</name>
</gene>
<keyword evidence="3" id="KW-1185">Reference proteome</keyword>
<sequence length="155" mass="17038">MSLLFGPPPPSPGGPPKPPAPTPQPNPGPATPPPVIIHDSDNSSGSKVRLAGKESFRGKWKRTDGDYTLEVGEIKDDNTAQVKYFNPNPINVESTRFVKKDGKWVMTVILRDKGYDGSKYLLFYDSNGPALKGRYTVGTTGQKYDVTFKRLKKSE</sequence>
<dbReference type="Proteomes" id="UP001304300">
    <property type="component" value="Chromosome"/>
</dbReference>
<feature type="region of interest" description="Disordered" evidence="1">
    <location>
        <begin position="1"/>
        <end position="54"/>
    </location>
</feature>
<protein>
    <submittedName>
        <fullName evidence="2">Uncharacterized protein</fullName>
    </submittedName>
</protein>
<accession>A0AAQ3L5T9</accession>
<evidence type="ECO:0000256" key="1">
    <source>
        <dbReference type="SAM" id="MobiDB-lite"/>
    </source>
</evidence>
<dbReference type="AlphaFoldDB" id="A0AAQ3L5T9"/>
<dbReference type="RefSeq" id="WP_317831550.1">
    <property type="nucleotide sequence ID" value="NZ_CP136920.1"/>
</dbReference>
<proteinExistence type="predicted"/>
<reference evidence="2 3" key="1">
    <citation type="submission" date="2023-10" db="EMBL/GenBank/DDBJ databases">
        <title>Rubellicoccus peritrichatus gen. nov., sp. nov., isolated from an algae of coral reef tank.</title>
        <authorList>
            <person name="Luo J."/>
        </authorList>
    </citation>
    <scope>NUCLEOTIDE SEQUENCE [LARGE SCALE GENOMIC DNA]</scope>
    <source>
        <strain evidence="2 3">CR14</strain>
    </source>
</reference>
<evidence type="ECO:0000313" key="2">
    <source>
        <dbReference type="EMBL" id="WOO39596.1"/>
    </source>
</evidence>
<name>A0AAQ3L5T9_9BACT</name>
<feature type="compositionally biased region" description="Pro residues" evidence="1">
    <location>
        <begin position="1"/>
        <end position="35"/>
    </location>
</feature>
<dbReference type="EMBL" id="CP136920">
    <property type="protein sequence ID" value="WOO39596.1"/>
    <property type="molecule type" value="Genomic_DNA"/>
</dbReference>
<organism evidence="2 3">
    <name type="scientific">Rubellicoccus peritrichatus</name>
    <dbReference type="NCBI Taxonomy" id="3080537"/>
    <lineage>
        <taxon>Bacteria</taxon>
        <taxon>Pseudomonadati</taxon>
        <taxon>Verrucomicrobiota</taxon>
        <taxon>Opitutia</taxon>
        <taxon>Puniceicoccales</taxon>
        <taxon>Cerasicoccaceae</taxon>
        <taxon>Rubellicoccus</taxon>
    </lineage>
</organism>
<evidence type="ECO:0000313" key="3">
    <source>
        <dbReference type="Proteomes" id="UP001304300"/>
    </source>
</evidence>